<comment type="caution">
    <text evidence="1">The sequence shown here is derived from an EMBL/GenBank/DDBJ whole genome shotgun (WGS) entry which is preliminary data.</text>
</comment>
<dbReference type="GeneID" id="36540200"/>
<dbReference type="Proteomes" id="UP000234254">
    <property type="component" value="Unassembled WGS sequence"/>
</dbReference>
<name>A0A2I1D7B0_ASPC2</name>
<sequence length="126" mass="13993">MSAMSVTDFNFRFPWTVQPLLPHSLRPLFFPPQFPSRSSPSSLSLFLTDILTNPSSPPKILSCLRDHHPNPVIFITILSLLSTHAANSPRTAYLIAAPCLSIEIPPSIGSFAVFSWILSFFLKIPD</sequence>
<dbReference type="VEuPathDB" id="FungiDB:P168DRAFT_130193"/>
<accession>A0A2I1D7B0</accession>
<reference evidence="1" key="1">
    <citation type="submission" date="2016-12" db="EMBL/GenBank/DDBJ databases">
        <title>The genomes of Aspergillus section Nigri reveals drivers in fungal speciation.</title>
        <authorList>
            <consortium name="DOE Joint Genome Institute"/>
            <person name="Vesth T.C."/>
            <person name="Nybo J."/>
            <person name="Theobald S."/>
            <person name="Brandl J."/>
            <person name="Frisvad J.C."/>
            <person name="Nielsen K.F."/>
            <person name="Lyhne E.K."/>
            <person name="Kogle M.E."/>
            <person name="Kuo A."/>
            <person name="Riley R."/>
            <person name="Clum A."/>
            <person name="Nolan M."/>
            <person name="Lipzen A."/>
            <person name="Salamov A."/>
            <person name="Henrissat B."/>
            <person name="Wiebenga A."/>
            <person name="De vries R.P."/>
            <person name="Grigoriev I.V."/>
            <person name="Mortensen U.H."/>
            <person name="Andersen M.R."/>
            <person name="Baker S.E."/>
        </authorList>
    </citation>
    <scope>NUCLEOTIDE SEQUENCE</scope>
    <source>
        <strain evidence="1">IBT 28561</strain>
    </source>
</reference>
<gene>
    <name evidence="1" type="ORF">P168DRAFT_130193</name>
</gene>
<keyword evidence="2" id="KW-1185">Reference proteome</keyword>
<dbReference type="RefSeq" id="XP_024694341.1">
    <property type="nucleotide sequence ID" value="XM_024832678.1"/>
</dbReference>
<organism evidence="1 2">
    <name type="scientific">Aspergillus campestris (strain IBT 28561)</name>
    <dbReference type="NCBI Taxonomy" id="1392248"/>
    <lineage>
        <taxon>Eukaryota</taxon>
        <taxon>Fungi</taxon>
        <taxon>Dikarya</taxon>
        <taxon>Ascomycota</taxon>
        <taxon>Pezizomycotina</taxon>
        <taxon>Eurotiomycetes</taxon>
        <taxon>Eurotiomycetidae</taxon>
        <taxon>Eurotiales</taxon>
        <taxon>Aspergillaceae</taxon>
        <taxon>Aspergillus</taxon>
        <taxon>Aspergillus subgen. Circumdati</taxon>
    </lineage>
</organism>
<dbReference type="AlphaFoldDB" id="A0A2I1D7B0"/>
<proteinExistence type="predicted"/>
<evidence type="ECO:0000313" key="1">
    <source>
        <dbReference type="EMBL" id="PKY05747.1"/>
    </source>
</evidence>
<evidence type="ECO:0000313" key="2">
    <source>
        <dbReference type="Proteomes" id="UP000234254"/>
    </source>
</evidence>
<protein>
    <submittedName>
        <fullName evidence="1">Uncharacterized protein</fullName>
    </submittedName>
</protein>
<dbReference type="EMBL" id="MSFM01000004">
    <property type="protein sequence ID" value="PKY05747.1"/>
    <property type="molecule type" value="Genomic_DNA"/>
</dbReference>